<evidence type="ECO:0000259" key="13">
    <source>
        <dbReference type="Pfam" id="PF01288"/>
    </source>
</evidence>
<comment type="function">
    <text evidence="10">Catalyzes the transfer of pyrophosphate from adenosine triphosphate (ATP) to 6-hydroxymethyl-7,8-dihydropterin, an enzymatic step in folate biosynthesis pathway.</text>
</comment>
<comment type="pathway">
    <text evidence="1">Cofactor biosynthesis; tetrahydrofolate biosynthesis; 2-amino-4-hydroxy-6-hydroxymethyl-7,8-dihydropteridine diphosphate from 7,8-dihydroneopterin triphosphate: step 4/4.</text>
</comment>
<dbReference type="InterPro" id="IPR000550">
    <property type="entry name" value="Hppk"/>
</dbReference>
<evidence type="ECO:0000256" key="4">
    <source>
        <dbReference type="ARBA" id="ARBA00016218"/>
    </source>
</evidence>
<keyword evidence="5 14" id="KW-0808">Transferase</keyword>
<comment type="similarity">
    <text evidence="2">Belongs to the HPPK family.</text>
</comment>
<evidence type="ECO:0000256" key="2">
    <source>
        <dbReference type="ARBA" id="ARBA00005810"/>
    </source>
</evidence>
<keyword evidence="15" id="KW-1185">Reference proteome</keyword>
<accession>A0ABZ2V7H3</accession>
<proteinExistence type="inferred from homology"/>
<evidence type="ECO:0000256" key="1">
    <source>
        <dbReference type="ARBA" id="ARBA00005051"/>
    </source>
</evidence>
<organism evidence="14 15">
    <name type="scientific">Yoonia phaeophyticola</name>
    <dbReference type="NCBI Taxonomy" id="3137369"/>
    <lineage>
        <taxon>Bacteria</taxon>
        <taxon>Pseudomonadati</taxon>
        <taxon>Pseudomonadota</taxon>
        <taxon>Alphaproteobacteria</taxon>
        <taxon>Rhodobacterales</taxon>
        <taxon>Paracoccaceae</taxon>
        <taxon>Yoonia</taxon>
    </lineage>
</organism>
<evidence type="ECO:0000256" key="9">
    <source>
        <dbReference type="ARBA" id="ARBA00022909"/>
    </source>
</evidence>
<dbReference type="Gene3D" id="3.30.70.560">
    <property type="entry name" value="7,8-Dihydro-6-hydroxymethylpterin-pyrophosphokinase HPPK"/>
    <property type="match status" value="1"/>
</dbReference>
<dbReference type="SUPFAM" id="SSF55083">
    <property type="entry name" value="6-hydroxymethyl-7,8-dihydropterin pyrophosphokinase, HPPK"/>
    <property type="match status" value="1"/>
</dbReference>
<protein>
    <recommendedName>
        <fullName evidence="4">2-amino-4-hydroxy-6-hydroxymethyldihydropteridine pyrophosphokinase</fullName>
        <ecNumber evidence="3">2.7.6.3</ecNumber>
    </recommendedName>
    <alternativeName>
        <fullName evidence="11">6-hydroxymethyl-7,8-dihydropterin pyrophosphokinase</fullName>
    </alternativeName>
    <alternativeName>
        <fullName evidence="12">7,8-dihydro-6-hydroxymethylpterin-pyrophosphokinase</fullName>
    </alternativeName>
</protein>
<evidence type="ECO:0000256" key="5">
    <source>
        <dbReference type="ARBA" id="ARBA00022679"/>
    </source>
</evidence>
<keyword evidence="6" id="KW-0547">Nucleotide-binding</keyword>
<dbReference type="PANTHER" id="PTHR43071">
    <property type="entry name" value="2-AMINO-4-HYDROXY-6-HYDROXYMETHYLDIHYDROPTERIDINE PYROPHOSPHOKINASE"/>
    <property type="match status" value="1"/>
</dbReference>
<dbReference type="RefSeq" id="WP_341368291.1">
    <property type="nucleotide sequence ID" value="NZ_CP150951.2"/>
</dbReference>
<evidence type="ECO:0000256" key="6">
    <source>
        <dbReference type="ARBA" id="ARBA00022741"/>
    </source>
</evidence>
<dbReference type="CDD" id="cd00483">
    <property type="entry name" value="HPPK"/>
    <property type="match status" value="1"/>
</dbReference>
<evidence type="ECO:0000256" key="12">
    <source>
        <dbReference type="ARBA" id="ARBA00033413"/>
    </source>
</evidence>
<dbReference type="GO" id="GO:0003848">
    <property type="term" value="F:2-amino-4-hydroxy-6-hydroxymethyldihydropteridine diphosphokinase activity"/>
    <property type="evidence" value="ECO:0007669"/>
    <property type="project" value="UniProtKB-EC"/>
</dbReference>
<reference evidence="15" key="1">
    <citation type="submission" date="2024-04" db="EMBL/GenBank/DDBJ databases">
        <title>Phylogenomic analyses of a clade within the roseobacter group suggest taxonomic reassignments of species of the genera Aestuariivita, Citreicella, Loktanella, Nautella, Pelagibaca, Ruegeria, Thalassobius, Thiobacimonas and Tropicibacter, and the proposal o.</title>
        <authorList>
            <person name="Jeon C.O."/>
        </authorList>
    </citation>
    <scope>NUCLEOTIDE SEQUENCE [LARGE SCALE GENOMIC DNA]</scope>
    <source>
        <strain evidence="15">BS5-3</strain>
    </source>
</reference>
<keyword evidence="8" id="KW-0067">ATP-binding</keyword>
<dbReference type="EC" id="2.7.6.3" evidence="3"/>
<sequence>MDEIGRLALIALGSNANSNWGNPAETVQKSIQALQKLALGPVLSSPLYGTPAFPPGAGPDFVNMACRFFTKLSAEPLLGALHEIEADAGRIRDQRWQPRCLDLDLIALGADVYPDAMTHAQWRDLPLSAQASIAPDQLILPHPRLQDRSFVLVPLADIAPDWHHPLLDLTVTQLRDACPEEDRSSVVLLT</sequence>
<evidence type="ECO:0000256" key="11">
    <source>
        <dbReference type="ARBA" id="ARBA00029766"/>
    </source>
</evidence>
<dbReference type="InterPro" id="IPR035907">
    <property type="entry name" value="Hppk_sf"/>
</dbReference>
<evidence type="ECO:0000313" key="14">
    <source>
        <dbReference type="EMBL" id="WZC50182.1"/>
    </source>
</evidence>
<name>A0ABZ2V7H3_9RHOB</name>
<evidence type="ECO:0000256" key="3">
    <source>
        <dbReference type="ARBA" id="ARBA00013253"/>
    </source>
</evidence>
<evidence type="ECO:0000256" key="8">
    <source>
        <dbReference type="ARBA" id="ARBA00022840"/>
    </source>
</evidence>
<dbReference type="EMBL" id="CP150951">
    <property type="protein sequence ID" value="WZC50182.1"/>
    <property type="molecule type" value="Genomic_DNA"/>
</dbReference>
<evidence type="ECO:0000256" key="7">
    <source>
        <dbReference type="ARBA" id="ARBA00022777"/>
    </source>
</evidence>
<feature type="domain" description="7,8-dihydro-6-hydroxymethylpterin-pyrophosphokinase" evidence="13">
    <location>
        <begin position="10"/>
        <end position="160"/>
    </location>
</feature>
<dbReference type="PANTHER" id="PTHR43071:SF1">
    <property type="entry name" value="2-AMINO-4-HYDROXY-6-HYDROXYMETHYLDIHYDROPTERIDINE PYROPHOSPHOKINASE"/>
    <property type="match status" value="1"/>
</dbReference>
<evidence type="ECO:0000313" key="15">
    <source>
        <dbReference type="Proteomes" id="UP001440612"/>
    </source>
</evidence>
<keyword evidence="7" id="KW-0418">Kinase</keyword>
<dbReference type="Proteomes" id="UP001440612">
    <property type="component" value="Chromosome"/>
</dbReference>
<dbReference type="Pfam" id="PF01288">
    <property type="entry name" value="HPPK"/>
    <property type="match status" value="1"/>
</dbReference>
<keyword evidence="9" id="KW-0289">Folate biosynthesis</keyword>
<gene>
    <name evidence="14" type="primary">folK</name>
    <name evidence="14" type="ORF">AABB29_05960</name>
</gene>
<dbReference type="NCBIfam" id="TIGR01498">
    <property type="entry name" value="folK"/>
    <property type="match status" value="1"/>
</dbReference>
<evidence type="ECO:0000256" key="10">
    <source>
        <dbReference type="ARBA" id="ARBA00029409"/>
    </source>
</evidence>